<dbReference type="GO" id="GO:0071555">
    <property type="term" value="P:cell wall organization"/>
    <property type="evidence" value="ECO:0007669"/>
    <property type="project" value="UniProtKB-KW"/>
</dbReference>
<keyword evidence="14" id="KW-0121">Carboxypeptidase</keyword>
<reference evidence="14" key="1">
    <citation type="journal article" date="2021" name="PeerJ">
        <title>Extensive microbial diversity within the chicken gut microbiome revealed by metagenomics and culture.</title>
        <authorList>
            <person name="Gilroy R."/>
            <person name="Ravi A."/>
            <person name="Getino M."/>
            <person name="Pursley I."/>
            <person name="Horton D.L."/>
            <person name="Alikhan N.F."/>
            <person name="Baker D."/>
            <person name="Gharbi K."/>
            <person name="Hall N."/>
            <person name="Watson M."/>
            <person name="Adriaenssens E.M."/>
            <person name="Foster-Nyarko E."/>
            <person name="Jarju S."/>
            <person name="Secka A."/>
            <person name="Antonio M."/>
            <person name="Oren A."/>
            <person name="Chaudhuri R.R."/>
            <person name="La Ragione R."/>
            <person name="Hildebrand F."/>
            <person name="Pallen M.J."/>
        </authorList>
    </citation>
    <scope>NUCLEOTIDE SEQUENCE</scope>
    <source>
        <strain evidence="14">CHK196-3914</strain>
    </source>
</reference>
<dbReference type="AlphaFoldDB" id="A0A9D2G9I3"/>
<keyword evidence="11" id="KW-1133">Transmembrane helix</keyword>
<dbReference type="PRINTS" id="PR00725">
    <property type="entry name" value="DADACBPTASE1"/>
</dbReference>
<feature type="region of interest" description="Disordered" evidence="10">
    <location>
        <begin position="451"/>
        <end position="474"/>
    </location>
</feature>
<evidence type="ECO:0000313" key="14">
    <source>
        <dbReference type="EMBL" id="HIZ75589.1"/>
    </source>
</evidence>
<feature type="active site" evidence="7">
    <location>
        <position position="158"/>
    </location>
</feature>
<sequence length="474" mass="53304">MKKRGKRIAAVFLAAAMTMLPVGTVYGEEIQNGAEPATDDPAARREQEREAGYKIPADTNSLEGWPEGPAVYADSAVVMDMNTGAVLYEKQADEKHYPASITKVLSVLVALENSELTDEVTFSEDSVAFMEPGDASIGMTPGEVLSMEDALYAMLLASANEVSYAVAENVGQLMGGDYSTFIEKMNEKSQELGCTNSHWMNANGLHDEQHYTSARDMAKIASAVYQYDEFRKITQTLSYTIGPTNLVKENRVFQQNHKMLWPENENYYEYCTGGKTGYTDQARTTLVTFADNGETQLVAVVLYDFGNDAYVDTRAMFDYAFDNFDKVMLTDEKTPEEIESYQDMESYVLLPSGADFSDLDKEIEITDSQSRTGTVTYTYQGQNVGSADVVVTREYVEAENEESVSVTEKETETIRIPLIVRILIGAAAALVVVFIILCSVLKYRQIKRRKARRRRRQQMRKRQEMRKRRSDRSM</sequence>
<dbReference type="PANTHER" id="PTHR21581">
    <property type="entry name" value="D-ALANYL-D-ALANINE CARBOXYPEPTIDASE"/>
    <property type="match status" value="1"/>
</dbReference>
<evidence type="ECO:0000256" key="5">
    <source>
        <dbReference type="ARBA" id="ARBA00022984"/>
    </source>
</evidence>
<feature type="chain" id="PRO_5038514086" evidence="12">
    <location>
        <begin position="28"/>
        <end position="474"/>
    </location>
</feature>
<dbReference type="SUPFAM" id="SSF56601">
    <property type="entry name" value="beta-lactamase/transpeptidase-like"/>
    <property type="match status" value="1"/>
</dbReference>
<dbReference type="GO" id="GO:0009002">
    <property type="term" value="F:serine-type D-Ala-D-Ala carboxypeptidase activity"/>
    <property type="evidence" value="ECO:0007669"/>
    <property type="project" value="InterPro"/>
</dbReference>
<evidence type="ECO:0000256" key="9">
    <source>
        <dbReference type="RuleBase" id="RU004016"/>
    </source>
</evidence>
<proteinExistence type="inferred from homology"/>
<evidence type="ECO:0000256" key="1">
    <source>
        <dbReference type="ARBA" id="ARBA00007164"/>
    </source>
</evidence>
<evidence type="ECO:0000259" key="13">
    <source>
        <dbReference type="Pfam" id="PF00768"/>
    </source>
</evidence>
<evidence type="ECO:0000256" key="2">
    <source>
        <dbReference type="ARBA" id="ARBA00022729"/>
    </source>
</evidence>
<organism evidence="14 15">
    <name type="scientific">Candidatus Mediterraneibacter stercoravium</name>
    <dbReference type="NCBI Taxonomy" id="2838685"/>
    <lineage>
        <taxon>Bacteria</taxon>
        <taxon>Bacillati</taxon>
        <taxon>Bacillota</taxon>
        <taxon>Clostridia</taxon>
        <taxon>Lachnospirales</taxon>
        <taxon>Lachnospiraceae</taxon>
        <taxon>Mediterraneibacter</taxon>
    </lineage>
</organism>
<keyword evidence="4" id="KW-0133">Cell shape</keyword>
<evidence type="ECO:0000256" key="7">
    <source>
        <dbReference type="PIRSR" id="PIRSR618044-1"/>
    </source>
</evidence>
<feature type="signal peptide" evidence="12">
    <location>
        <begin position="1"/>
        <end position="27"/>
    </location>
</feature>
<keyword evidence="11" id="KW-0472">Membrane</keyword>
<dbReference type="InterPro" id="IPR018044">
    <property type="entry name" value="Peptidase_S11"/>
</dbReference>
<keyword evidence="2 12" id="KW-0732">Signal</keyword>
<feature type="active site" description="Proton acceptor" evidence="7">
    <location>
        <position position="103"/>
    </location>
</feature>
<dbReference type="Gene3D" id="3.40.710.10">
    <property type="entry name" value="DD-peptidase/beta-lactamase superfamily"/>
    <property type="match status" value="1"/>
</dbReference>
<dbReference type="InterPro" id="IPR012338">
    <property type="entry name" value="Beta-lactam/transpept-like"/>
</dbReference>
<evidence type="ECO:0000256" key="10">
    <source>
        <dbReference type="SAM" id="MobiDB-lite"/>
    </source>
</evidence>
<feature type="active site" description="Acyl-ester intermediate" evidence="7">
    <location>
        <position position="100"/>
    </location>
</feature>
<dbReference type="GO" id="GO:0009252">
    <property type="term" value="P:peptidoglycan biosynthetic process"/>
    <property type="evidence" value="ECO:0007669"/>
    <property type="project" value="UniProtKB-KW"/>
</dbReference>
<evidence type="ECO:0000256" key="11">
    <source>
        <dbReference type="SAM" id="Phobius"/>
    </source>
</evidence>
<dbReference type="GO" id="GO:0006508">
    <property type="term" value="P:proteolysis"/>
    <property type="evidence" value="ECO:0007669"/>
    <property type="project" value="InterPro"/>
</dbReference>
<accession>A0A9D2G9I3</accession>
<comment type="caution">
    <text evidence="14">The sequence shown here is derived from an EMBL/GenBank/DDBJ whole genome shotgun (WGS) entry which is preliminary data.</text>
</comment>
<evidence type="ECO:0000256" key="3">
    <source>
        <dbReference type="ARBA" id="ARBA00022801"/>
    </source>
</evidence>
<keyword evidence="6" id="KW-0961">Cell wall biogenesis/degradation</keyword>
<keyword evidence="11" id="KW-0812">Transmembrane</keyword>
<feature type="domain" description="Peptidase S11 D-alanyl-D-alanine carboxypeptidase A N-terminal" evidence="13">
    <location>
        <begin position="68"/>
        <end position="303"/>
    </location>
</feature>
<dbReference type="PANTHER" id="PTHR21581:SF26">
    <property type="entry name" value="D-ALANYL-D-ALANINE ENDOPEPTIDASE"/>
    <property type="match status" value="1"/>
</dbReference>
<keyword evidence="14" id="KW-0645">Protease</keyword>
<evidence type="ECO:0000313" key="15">
    <source>
        <dbReference type="Proteomes" id="UP000824116"/>
    </source>
</evidence>
<evidence type="ECO:0000256" key="12">
    <source>
        <dbReference type="SAM" id="SignalP"/>
    </source>
</evidence>
<dbReference type="Proteomes" id="UP000824116">
    <property type="component" value="Unassembled WGS sequence"/>
</dbReference>
<name>A0A9D2G9I3_9FIRM</name>
<feature type="region of interest" description="Disordered" evidence="10">
    <location>
        <begin position="32"/>
        <end position="60"/>
    </location>
</feature>
<dbReference type="EMBL" id="DXAY01000240">
    <property type="protein sequence ID" value="HIZ75589.1"/>
    <property type="molecule type" value="Genomic_DNA"/>
</dbReference>
<evidence type="ECO:0000256" key="6">
    <source>
        <dbReference type="ARBA" id="ARBA00023316"/>
    </source>
</evidence>
<protein>
    <submittedName>
        <fullName evidence="14">D-alanyl-D-alanine carboxypeptidase</fullName>
    </submittedName>
</protein>
<comment type="similarity">
    <text evidence="1 9">Belongs to the peptidase S11 family.</text>
</comment>
<gene>
    <name evidence="14" type="ORF">H9723_10195</name>
</gene>
<evidence type="ECO:0000256" key="8">
    <source>
        <dbReference type="PIRSR" id="PIRSR618044-2"/>
    </source>
</evidence>
<reference evidence="14" key="2">
    <citation type="submission" date="2021-04" db="EMBL/GenBank/DDBJ databases">
        <authorList>
            <person name="Gilroy R."/>
        </authorList>
    </citation>
    <scope>NUCLEOTIDE SEQUENCE</scope>
    <source>
        <strain evidence="14">CHK196-3914</strain>
    </source>
</reference>
<dbReference type="InterPro" id="IPR001967">
    <property type="entry name" value="Peptidase_S11_N"/>
</dbReference>
<keyword evidence="3" id="KW-0378">Hydrolase</keyword>
<dbReference type="Pfam" id="PF00768">
    <property type="entry name" value="Peptidase_S11"/>
    <property type="match status" value="1"/>
</dbReference>
<feature type="compositionally biased region" description="Basic and acidic residues" evidence="10">
    <location>
        <begin position="41"/>
        <end position="52"/>
    </location>
</feature>
<evidence type="ECO:0000256" key="4">
    <source>
        <dbReference type="ARBA" id="ARBA00022960"/>
    </source>
</evidence>
<keyword evidence="5" id="KW-0573">Peptidoglycan synthesis</keyword>
<feature type="transmembrane region" description="Helical" evidence="11">
    <location>
        <begin position="418"/>
        <end position="443"/>
    </location>
</feature>
<dbReference type="GO" id="GO:0008360">
    <property type="term" value="P:regulation of cell shape"/>
    <property type="evidence" value="ECO:0007669"/>
    <property type="project" value="UniProtKB-KW"/>
</dbReference>
<feature type="binding site" evidence="8">
    <location>
        <position position="275"/>
    </location>
    <ligand>
        <name>substrate</name>
    </ligand>
</feature>